<reference evidence="2" key="3">
    <citation type="submission" date="2006-01" db="EMBL/GenBank/DDBJ databases">
        <authorList>
            <person name="Buell R."/>
        </authorList>
    </citation>
    <scope>NUCLEOTIDE SEQUENCE</scope>
</reference>
<feature type="region of interest" description="Disordered" evidence="1">
    <location>
        <begin position="1"/>
        <end position="81"/>
    </location>
</feature>
<reference evidence="2" key="1">
    <citation type="journal article" date="2005" name="BMC Biol.">
        <title>The sequence of rice chromosomes 11 and 12, rich in disease resistance genes and recent gene duplications.</title>
        <authorList>
            <consortium name="The rice chromosomes 11 and 12 sequencing consortia"/>
        </authorList>
    </citation>
    <scope>NUCLEOTIDE SEQUENCE [LARGE SCALE GENOMIC DNA]</scope>
</reference>
<dbReference type="AlphaFoldDB" id="Q2QYS4"/>
<proteinExistence type="predicted"/>
<dbReference type="EMBL" id="DP000011">
    <property type="protein sequence ID" value="ABA95636.1"/>
    <property type="molecule type" value="Genomic_DNA"/>
</dbReference>
<accession>Q2QYS4</accession>
<evidence type="ECO:0000256" key="1">
    <source>
        <dbReference type="SAM" id="MobiDB-lite"/>
    </source>
</evidence>
<feature type="compositionally biased region" description="Gly residues" evidence="1">
    <location>
        <begin position="137"/>
        <end position="149"/>
    </location>
</feature>
<reference evidence="2" key="2">
    <citation type="submission" date="2005-04" db="EMBL/GenBank/DDBJ databases">
        <authorList>
            <person name="Buell C.R."/>
            <person name="Wing R.A."/>
            <person name="McCombie W.A."/>
            <person name="Ouyang S."/>
        </authorList>
    </citation>
    <scope>NUCLEOTIDE SEQUENCE</scope>
</reference>
<feature type="region of interest" description="Disordered" evidence="1">
    <location>
        <begin position="94"/>
        <end position="176"/>
    </location>
</feature>
<gene>
    <name evidence="2" type="ordered locus">LOC_Os12g01720</name>
</gene>
<evidence type="ECO:0000313" key="2">
    <source>
        <dbReference type="EMBL" id="ABA95636.1"/>
    </source>
</evidence>
<sequence length="176" mass="18303">MASRTAVATALETSRRGSRTGAAAPKPSCADGIEDCDGNSSRDLPPQMASRTAVAMAVALETSRHGSRTEAAVAAPEPSRHRWCRGRRRRLLSPPVWMTPEPSRTDGVEDGGSDSSIDLSLQMASRTAAAAPEPSCGGRGNVRATGGGNPPSLAQERVRGDGAVALGSRGRRRKVC</sequence>
<name>Q2QYS4_ORYSJ</name>
<organism evidence="2">
    <name type="scientific">Oryza sativa subsp. japonica</name>
    <name type="common">Rice</name>
    <dbReference type="NCBI Taxonomy" id="39947"/>
    <lineage>
        <taxon>Eukaryota</taxon>
        <taxon>Viridiplantae</taxon>
        <taxon>Streptophyta</taxon>
        <taxon>Embryophyta</taxon>
        <taxon>Tracheophyta</taxon>
        <taxon>Spermatophyta</taxon>
        <taxon>Magnoliopsida</taxon>
        <taxon>Liliopsida</taxon>
        <taxon>Poales</taxon>
        <taxon>Poaceae</taxon>
        <taxon>BOP clade</taxon>
        <taxon>Oryzoideae</taxon>
        <taxon>Oryzeae</taxon>
        <taxon>Oryzinae</taxon>
        <taxon>Oryza</taxon>
        <taxon>Oryza sativa</taxon>
    </lineage>
</organism>
<protein>
    <submittedName>
        <fullName evidence="2">Uncharacterized protein</fullName>
    </submittedName>
</protein>